<dbReference type="Gene3D" id="1.20.140.150">
    <property type="match status" value="2"/>
</dbReference>
<evidence type="ECO:0000313" key="6">
    <source>
        <dbReference type="EMBL" id="EMP23815.1"/>
    </source>
</evidence>
<protein>
    <submittedName>
        <fullName evidence="6">Uncharacterized protein</fullName>
    </submittedName>
</protein>
<feature type="transmembrane region" description="Helical" evidence="5">
    <location>
        <begin position="30"/>
        <end position="50"/>
    </location>
</feature>
<dbReference type="AlphaFoldDB" id="M7AMB5"/>
<evidence type="ECO:0000313" key="7">
    <source>
        <dbReference type="Proteomes" id="UP000031443"/>
    </source>
</evidence>
<keyword evidence="4 5" id="KW-0472">Membrane</keyword>
<evidence type="ECO:0000256" key="5">
    <source>
        <dbReference type="SAM" id="Phobius"/>
    </source>
</evidence>
<evidence type="ECO:0000256" key="1">
    <source>
        <dbReference type="ARBA" id="ARBA00004141"/>
    </source>
</evidence>
<feature type="transmembrane region" description="Helical" evidence="5">
    <location>
        <begin position="98"/>
        <end position="126"/>
    </location>
</feature>
<proteinExistence type="predicted"/>
<feature type="transmembrane region" description="Helical" evidence="5">
    <location>
        <begin position="62"/>
        <end position="86"/>
    </location>
</feature>
<dbReference type="PANTHER" id="PTHR10671">
    <property type="entry name" value="EPITHELIAL MEMBRANE PROTEIN-RELATED"/>
    <property type="match status" value="1"/>
</dbReference>
<name>M7AMB5_CHEMY</name>
<sequence>MPTPDGYRSIANQFGAGTWPVGVLDSSRGFMLVGIITAIFATLCCLDSFLRQASKFFPETNVWAMTCFTAGVCGLISSVMFLMFVLDSPQQPQVQQKYNWAFYMSWAVGPAFALSGIVTLASVLVFRISFSTSGPFHPELNRRYSWAFYVGCVASFLFFLSMAPGLAEKLNFKRLTKVLTCLSLLTELLALVSPYWMEVTA</sequence>
<evidence type="ECO:0000256" key="3">
    <source>
        <dbReference type="ARBA" id="ARBA00022989"/>
    </source>
</evidence>
<gene>
    <name evidence="6" type="ORF">UY3_19121</name>
</gene>
<accession>M7AMB5</accession>
<dbReference type="Proteomes" id="UP000031443">
    <property type="component" value="Unassembled WGS sequence"/>
</dbReference>
<keyword evidence="7" id="KW-1185">Reference proteome</keyword>
<comment type="subcellular location">
    <subcellularLocation>
        <location evidence="1">Membrane</location>
        <topology evidence="1">Multi-pass membrane protein</topology>
    </subcellularLocation>
</comment>
<dbReference type="EMBL" id="KB608321">
    <property type="protein sequence ID" value="EMP23815.1"/>
    <property type="molecule type" value="Genomic_DNA"/>
</dbReference>
<organism evidence="6 7">
    <name type="scientific">Chelonia mydas</name>
    <name type="common">Green sea-turtle</name>
    <name type="synonym">Chelonia agassizi</name>
    <dbReference type="NCBI Taxonomy" id="8469"/>
    <lineage>
        <taxon>Eukaryota</taxon>
        <taxon>Metazoa</taxon>
        <taxon>Chordata</taxon>
        <taxon>Craniata</taxon>
        <taxon>Vertebrata</taxon>
        <taxon>Euteleostomi</taxon>
        <taxon>Archelosauria</taxon>
        <taxon>Testudinata</taxon>
        <taxon>Testudines</taxon>
        <taxon>Cryptodira</taxon>
        <taxon>Durocryptodira</taxon>
        <taxon>Americhelydia</taxon>
        <taxon>Chelonioidea</taxon>
        <taxon>Cheloniidae</taxon>
        <taxon>Chelonia</taxon>
    </lineage>
</organism>
<keyword evidence="3 5" id="KW-1133">Transmembrane helix</keyword>
<feature type="transmembrane region" description="Helical" evidence="5">
    <location>
        <begin position="146"/>
        <end position="166"/>
    </location>
</feature>
<dbReference type="GO" id="GO:0005886">
    <property type="term" value="C:plasma membrane"/>
    <property type="evidence" value="ECO:0007669"/>
    <property type="project" value="TreeGrafter"/>
</dbReference>
<dbReference type="InterPro" id="IPR050579">
    <property type="entry name" value="PMP-22/EMP/MP20-like"/>
</dbReference>
<dbReference type="PANTHER" id="PTHR10671:SF42">
    <property type="entry name" value="TRANSMEMBRANE PROTEIN 202"/>
    <property type="match status" value="1"/>
</dbReference>
<evidence type="ECO:0000256" key="4">
    <source>
        <dbReference type="ARBA" id="ARBA00023136"/>
    </source>
</evidence>
<evidence type="ECO:0000256" key="2">
    <source>
        <dbReference type="ARBA" id="ARBA00022692"/>
    </source>
</evidence>
<reference evidence="7" key="1">
    <citation type="journal article" date="2013" name="Nat. Genet.">
        <title>The draft genomes of soft-shell turtle and green sea turtle yield insights into the development and evolution of the turtle-specific body plan.</title>
        <authorList>
            <person name="Wang Z."/>
            <person name="Pascual-Anaya J."/>
            <person name="Zadissa A."/>
            <person name="Li W."/>
            <person name="Niimura Y."/>
            <person name="Huang Z."/>
            <person name="Li C."/>
            <person name="White S."/>
            <person name="Xiong Z."/>
            <person name="Fang D."/>
            <person name="Wang B."/>
            <person name="Ming Y."/>
            <person name="Chen Y."/>
            <person name="Zheng Y."/>
            <person name="Kuraku S."/>
            <person name="Pignatelli M."/>
            <person name="Herrero J."/>
            <person name="Beal K."/>
            <person name="Nozawa M."/>
            <person name="Li Q."/>
            <person name="Wang J."/>
            <person name="Zhang H."/>
            <person name="Yu L."/>
            <person name="Shigenobu S."/>
            <person name="Wang J."/>
            <person name="Liu J."/>
            <person name="Flicek P."/>
            <person name="Searle S."/>
            <person name="Wang J."/>
            <person name="Kuratani S."/>
            <person name="Yin Y."/>
            <person name="Aken B."/>
            <person name="Zhang G."/>
            <person name="Irie N."/>
        </authorList>
    </citation>
    <scope>NUCLEOTIDE SEQUENCE [LARGE SCALE GENOMIC DNA]</scope>
</reference>
<keyword evidence="2 5" id="KW-0812">Transmembrane</keyword>